<evidence type="ECO:0000313" key="4">
    <source>
        <dbReference type="EMBL" id="OGM90826.1"/>
    </source>
</evidence>
<accession>A0A1F8DQX6</accession>
<dbReference type="Proteomes" id="UP000178946">
    <property type="component" value="Unassembled WGS sequence"/>
</dbReference>
<dbReference type="Gene3D" id="3.60.15.10">
    <property type="entry name" value="Ribonuclease Z/Hydroxyacylglutathione hydrolase-like"/>
    <property type="match status" value="1"/>
</dbReference>
<evidence type="ECO:0000259" key="3">
    <source>
        <dbReference type="SMART" id="SM00849"/>
    </source>
</evidence>
<evidence type="ECO:0000313" key="5">
    <source>
        <dbReference type="Proteomes" id="UP000178946"/>
    </source>
</evidence>
<dbReference type="Pfam" id="PF00753">
    <property type="entry name" value="Lactamase_B"/>
    <property type="match status" value="1"/>
</dbReference>
<name>A0A1F8DQX6_9BACT</name>
<dbReference type="PANTHER" id="PTHR30619:SF1">
    <property type="entry name" value="RECOMBINATION PROTEIN 2"/>
    <property type="match status" value="1"/>
</dbReference>
<protein>
    <recommendedName>
        <fullName evidence="6">Metallo-beta-lactamase domain-containing protein</fullName>
    </recommendedName>
</protein>
<dbReference type="InterPro" id="IPR001279">
    <property type="entry name" value="Metallo-B-lactamas"/>
</dbReference>
<dbReference type="Gene3D" id="1.10.150.320">
    <property type="entry name" value="Photosystem II 12 kDa extrinsic protein"/>
    <property type="match status" value="1"/>
</dbReference>
<dbReference type="InterPro" id="IPR035681">
    <property type="entry name" value="ComA-like_MBL"/>
</dbReference>
<evidence type="ECO:0000259" key="2">
    <source>
        <dbReference type="SMART" id="SM00278"/>
    </source>
</evidence>
<evidence type="ECO:0008006" key="6">
    <source>
        <dbReference type="Google" id="ProtNLM"/>
    </source>
</evidence>
<keyword evidence="1" id="KW-1133">Transmembrane helix</keyword>
<dbReference type="PANTHER" id="PTHR30619">
    <property type="entry name" value="DNA INTERNALIZATION/COMPETENCE PROTEIN COMEC/REC2"/>
    <property type="match status" value="1"/>
</dbReference>
<feature type="domain" description="Helix-hairpin-helix DNA-binding motif class 1" evidence="2">
    <location>
        <begin position="363"/>
        <end position="382"/>
    </location>
</feature>
<dbReference type="SMART" id="SM00278">
    <property type="entry name" value="HhH1"/>
    <property type="match status" value="2"/>
</dbReference>
<keyword evidence="1" id="KW-0812">Transmembrane</keyword>
<dbReference type="InterPro" id="IPR003583">
    <property type="entry name" value="Hlx-hairpin-Hlx_DNA-bd_motif"/>
</dbReference>
<dbReference type="GO" id="GO:0006281">
    <property type="term" value="P:DNA repair"/>
    <property type="evidence" value="ECO:0007669"/>
    <property type="project" value="InterPro"/>
</dbReference>
<reference evidence="4 5" key="1">
    <citation type="journal article" date="2016" name="Nat. Commun.">
        <title>Thousands of microbial genomes shed light on interconnected biogeochemical processes in an aquifer system.</title>
        <authorList>
            <person name="Anantharaman K."/>
            <person name="Brown C.T."/>
            <person name="Hug L.A."/>
            <person name="Sharon I."/>
            <person name="Castelle C.J."/>
            <person name="Probst A.J."/>
            <person name="Thomas B.C."/>
            <person name="Singh A."/>
            <person name="Wilkins M.J."/>
            <person name="Karaoz U."/>
            <person name="Brodie E.L."/>
            <person name="Williams K.H."/>
            <person name="Hubbard S.S."/>
            <person name="Banfield J.F."/>
        </authorList>
    </citation>
    <scope>NUCLEOTIDE SEQUENCE [LARGE SCALE GENOMIC DNA]</scope>
</reference>
<dbReference type="SUPFAM" id="SSF56281">
    <property type="entry name" value="Metallo-hydrolase/oxidoreductase"/>
    <property type="match status" value="1"/>
</dbReference>
<dbReference type="InterPro" id="IPR052159">
    <property type="entry name" value="Competence_DNA_uptake"/>
</dbReference>
<dbReference type="Pfam" id="PF12836">
    <property type="entry name" value="HHH_3"/>
    <property type="match status" value="1"/>
</dbReference>
<dbReference type="InterPro" id="IPR036866">
    <property type="entry name" value="RibonucZ/Hydroxyglut_hydro"/>
</dbReference>
<proteinExistence type="predicted"/>
<feature type="domain" description="Metallo-beta-lactamase" evidence="3">
    <location>
        <begin position="44"/>
        <end position="240"/>
    </location>
</feature>
<comment type="caution">
    <text evidence="4">The sequence shown here is derived from an EMBL/GenBank/DDBJ whole genome shotgun (WGS) entry which is preliminary data.</text>
</comment>
<dbReference type="SUPFAM" id="SSF81585">
    <property type="entry name" value="PsbU/PolX domain-like"/>
    <property type="match status" value="1"/>
</dbReference>
<organism evidence="4 5">
    <name type="scientific">Candidatus Wolfebacteria bacterium RIFCSPLOWO2_01_FULL_45_19</name>
    <dbReference type="NCBI Taxonomy" id="1802557"/>
    <lineage>
        <taxon>Bacteria</taxon>
        <taxon>Candidatus Wolfeibacteriota</taxon>
    </lineage>
</organism>
<dbReference type="GO" id="GO:0003677">
    <property type="term" value="F:DNA binding"/>
    <property type="evidence" value="ECO:0007669"/>
    <property type="project" value="InterPro"/>
</dbReference>
<feature type="domain" description="Helix-hairpin-helix DNA-binding motif class 1" evidence="2">
    <location>
        <begin position="337"/>
        <end position="356"/>
    </location>
</feature>
<dbReference type="CDD" id="cd07731">
    <property type="entry name" value="ComA-like_MBL-fold"/>
    <property type="match status" value="1"/>
</dbReference>
<sequence length="388" mass="42807">MTIDKKRIFQLAVFVLVGFNVWVWYPVFVAPAAEDSVYFLDVGQGDSQLVVLSNVKILIDGGRNKRVLNALDSALGQKNNKYIDILLMTHPELDHYGGFIEVLRRYDVGLFISNGQVVDADEFRVLKNELAAKNVPVIELREGDAIRHKDAKFSVFSPDKALLEKGNPNEAGIVMMFENGEARVLFTGDIGFLAENILIAKDYDLNADVLKIGHHGSKNSSGENFIAAVLPAASVIGVGQNSYGHPAPQTLKTLEWAGSKIYRTDKDGTVKIVLYDNFSSENKTPARWLPAMLTGRYKSSTMLTLSLAQLKNGHDLKKAESFAREAVCVDINTASSERLTKIRHIGAKRAQLLIEARPFVSIKELIRVKDIGPLRLADILAEGKACVL</sequence>
<feature type="transmembrane region" description="Helical" evidence="1">
    <location>
        <begin position="7"/>
        <end position="25"/>
    </location>
</feature>
<dbReference type="AlphaFoldDB" id="A0A1F8DQX6"/>
<dbReference type="SMART" id="SM00849">
    <property type="entry name" value="Lactamase_B"/>
    <property type="match status" value="1"/>
</dbReference>
<dbReference type="STRING" id="1802557.A3A20_01060"/>
<keyword evidence="1" id="KW-0472">Membrane</keyword>
<dbReference type="EMBL" id="MGIR01000007">
    <property type="protein sequence ID" value="OGM90826.1"/>
    <property type="molecule type" value="Genomic_DNA"/>
</dbReference>
<gene>
    <name evidence="4" type="ORF">A3A20_01060</name>
</gene>
<evidence type="ECO:0000256" key="1">
    <source>
        <dbReference type="SAM" id="Phobius"/>
    </source>
</evidence>